<gene>
    <name evidence="2" type="ORF">N476_15030</name>
</gene>
<organism evidence="2 3">
    <name type="scientific">Pseudoalteromonas luteoviolacea H33</name>
    <dbReference type="NCBI Taxonomy" id="1365251"/>
    <lineage>
        <taxon>Bacteria</taxon>
        <taxon>Pseudomonadati</taxon>
        <taxon>Pseudomonadota</taxon>
        <taxon>Gammaproteobacteria</taxon>
        <taxon>Alteromonadales</taxon>
        <taxon>Pseudoalteromonadaceae</taxon>
        <taxon>Pseudoalteromonas</taxon>
    </lineage>
</organism>
<keyword evidence="1" id="KW-0732">Signal</keyword>
<accession>A0A162AJD6</accession>
<dbReference type="RefSeq" id="WP_063361721.1">
    <property type="nucleotide sequence ID" value="NZ_AUXZ01000070.1"/>
</dbReference>
<proteinExistence type="predicted"/>
<evidence type="ECO:0000313" key="2">
    <source>
        <dbReference type="EMBL" id="KZN50954.1"/>
    </source>
</evidence>
<dbReference type="OrthoDB" id="6291037at2"/>
<protein>
    <submittedName>
        <fullName evidence="2">Uncharacterized protein</fullName>
    </submittedName>
</protein>
<feature type="chain" id="PRO_5007831713" evidence="1">
    <location>
        <begin position="23"/>
        <end position="123"/>
    </location>
</feature>
<evidence type="ECO:0000256" key="1">
    <source>
        <dbReference type="SAM" id="SignalP"/>
    </source>
</evidence>
<reference evidence="2 3" key="1">
    <citation type="submission" date="2013-07" db="EMBL/GenBank/DDBJ databases">
        <title>Comparative Genomic and Metabolomic Analysis of Twelve Strains of Pseudoalteromonas luteoviolacea.</title>
        <authorList>
            <person name="Vynne N.G."/>
            <person name="Mansson M."/>
            <person name="Gram L."/>
        </authorList>
    </citation>
    <scope>NUCLEOTIDE SEQUENCE [LARGE SCALE GENOMIC DNA]</scope>
    <source>
        <strain evidence="2 3">H33</strain>
    </source>
</reference>
<name>A0A162AJD6_9GAMM</name>
<sequence length="123" mass="13580">MKKTIRSLTLIAGAMFASSAFSTELVCAVYSKNGGPMWKTGTPNCEGYDWTHGNTTRGRFYLKNVTKQILSVKWYGVAKCSGGQSCDVTVFAYGPNRAWARIMYTDGTWQDTNVANAHYETGL</sequence>
<dbReference type="PATRIC" id="fig|1365251.3.peg.2226"/>
<dbReference type="AlphaFoldDB" id="A0A162AJD6"/>
<dbReference type="Proteomes" id="UP000076503">
    <property type="component" value="Unassembled WGS sequence"/>
</dbReference>
<feature type="signal peptide" evidence="1">
    <location>
        <begin position="1"/>
        <end position="22"/>
    </location>
</feature>
<comment type="caution">
    <text evidence="2">The sequence shown here is derived from an EMBL/GenBank/DDBJ whole genome shotgun (WGS) entry which is preliminary data.</text>
</comment>
<dbReference type="EMBL" id="AUXZ01000070">
    <property type="protein sequence ID" value="KZN50954.1"/>
    <property type="molecule type" value="Genomic_DNA"/>
</dbReference>
<evidence type="ECO:0000313" key="3">
    <source>
        <dbReference type="Proteomes" id="UP000076503"/>
    </source>
</evidence>